<reference evidence="1 2" key="1">
    <citation type="submission" date="2024-01" db="EMBL/GenBank/DDBJ databases">
        <title>The complete chloroplast genome sequence of Lithospermum erythrorhizon: insights into the phylogenetic relationship among Boraginaceae species and the maternal lineages of purple gromwells.</title>
        <authorList>
            <person name="Okada T."/>
            <person name="Watanabe K."/>
        </authorList>
    </citation>
    <scope>NUCLEOTIDE SEQUENCE [LARGE SCALE GENOMIC DNA]</scope>
</reference>
<sequence>MKDFRRIACCNTIYKCITTILANKLKSTLKEVVGLHQTPYVPDRSIVDGIFIIHEMVCGYHKKTGKPRCAMKLDWSVCEYSLVLRDSEWQYAGVFEGWKGAETYLFILVMVYFSALLKEYATDISDGEGKMLSSVLAIPVLSLPVRYLGIPLTTRQLSVHDCRSLVEKVKKKIDGWGNQ</sequence>
<dbReference type="Proteomes" id="UP001454036">
    <property type="component" value="Unassembled WGS sequence"/>
</dbReference>
<organism evidence="1 2">
    <name type="scientific">Lithospermum erythrorhizon</name>
    <name type="common">Purple gromwell</name>
    <name type="synonym">Lithospermum officinale var. erythrorhizon</name>
    <dbReference type="NCBI Taxonomy" id="34254"/>
    <lineage>
        <taxon>Eukaryota</taxon>
        <taxon>Viridiplantae</taxon>
        <taxon>Streptophyta</taxon>
        <taxon>Embryophyta</taxon>
        <taxon>Tracheophyta</taxon>
        <taxon>Spermatophyta</taxon>
        <taxon>Magnoliopsida</taxon>
        <taxon>eudicotyledons</taxon>
        <taxon>Gunneridae</taxon>
        <taxon>Pentapetalae</taxon>
        <taxon>asterids</taxon>
        <taxon>lamiids</taxon>
        <taxon>Boraginales</taxon>
        <taxon>Boraginaceae</taxon>
        <taxon>Boraginoideae</taxon>
        <taxon>Lithospermeae</taxon>
        <taxon>Lithospermum</taxon>
    </lineage>
</organism>
<keyword evidence="2" id="KW-1185">Reference proteome</keyword>
<name>A0AAV3PZU7_LITER</name>
<dbReference type="AlphaFoldDB" id="A0AAV3PZU7"/>
<evidence type="ECO:0000313" key="1">
    <source>
        <dbReference type="EMBL" id="GAA0156803.1"/>
    </source>
</evidence>
<evidence type="ECO:0008006" key="3">
    <source>
        <dbReference type="Google" id="ProtNLM"/>
    </source>
</evidence>
<gene>
    <name evidence="1" type="ORF">LIER_14207</name>
</gene>
<protein>
    <recommendedName>
        <fullName evidence="3">Reverse transcriptase</fullName>
    </recommendedName>
</protein>
<accession>A0AAV3PZU7</accession>
<evidence type="ECO:0000313" key="2">
    <source>
        <dbReference type="Proteomes" id="UP001454036"/>
    </source>
</evidence>
<dbReference type="EMBL" id="BAABME010002951">
    <property type="protein sequence ID" value="GAA0156803.1"/>
    <property type="molecule type" value="Genomic_DNA"/>
</dbReference>
<proteinExistence type="predicted"/>
<comment type="caution">
    <text evidence="1">The sequence shown here is derived from an EMBL/GenBank/DDBJ whole genome shotgun (WGS) entry which is preliminary data.</text>
</comment>